<name>A0AA40K650_9PEZI</name>
<comment type="caution">
    <text evidence="1">The sequence shown here is derived from an EMBL/GenBank/DDBJ whole genome shotgun (WGS) entry which is preliminary data.</text>
</comment>
<evidence type="ECO:0000313" key="2">
    <source>
        <dbReference type="Proteomes" id="UP001172159"/>
    </source>
</evidence>
<evidence type="ECO:0000313" key="1">
    <source>
        <dbReference type="EMBL" id="KAK0747376.1"/>
    </source>
</evidence>
<proteinExistence type="predicted"/>
<gene>
    <name evidence="1" type="ORF">B0T21DRAFT_354203</name>
</gene>
<organism evidence="1 2">
    <name type="scientific">Apiosordaria backusii</name>
    <dbReference type="NCBI Taxonomy" id="314023"/>
    <lineage>
        <taxon>Eukaryota</taxon>
        <taxon>Fungi</taxon>
        <taxon>Dikarya</taxon>
        <taxon>Ascomycota</taxon>
        <taxon>Pezizomycotina</taxon>
        <taxon>Sordariomycetes</taxon>
        <taxon>Sordariomycetidae</taxon>
        <taxon>Sordariales</taxon>
        <taxon>Lasiosphaeriaceae</taxon>
        <taxon>Apiosordaria</taxon>
    </lineage>
</organism>
<protein>
    <submittedName>
        <fullName evidence="1">Uncharacterized protein</fullName>
    </submittedName>
</protein>
<keyword evidence="2" id="KW-1185">Reference proteome</keyword>
<dbReference type="AlphaFoldDB" id="A0AA40K650"/>
<dbReference type="Proteomes" id="UP001172159">
    <property type="component" value="Unassembled WGS sequence"/>
</dbReference>
<dbReference type="EMBL" id="JAUKTV010000001">
    <property type="protein sequence ID" value="KAK0747376.1"/>
    <property type="molecule type" value="Genomic_DNA"/>
</dbReference>
<accession>A0AA40K650</accession>
<sequence length="327" mass="37766">MVRRSSRLAAKANKNAAPTFPFHKLPQELQDEVWKNSDEVDTLWRPKGNIGNALEIGRGPTYDDREMIGPKDANVQWLGKCLFEYFLSRRIPTLAHVCHDSRQIIKARASVPEETDKHPYGLCFWYKNTWNEFYGPVAVLKEIYTENKQSLLPLLPKDHYLVLELPYGHRQGPTHKSAQGRRLLDVLLAAKHDQVKVLLPGQKYFKLSKTPRDEKLAAQARFWYNDPILVSIHDIRCWKELRDYCRSAGAVWPFVDAILEGPKARDAMVQEAIEPLVELWMRENKHRESRGLEKLKPLPTIDVVAEVWFTHSSAGYSRDTLSRGGWD</sequence>
<reference evidence="1" key="1">
    <citation type="submission" date="2023-06" db="EMBL/GenBank/DDBJ databases">
        <title>Genome-scale phylogeny and comparative genomics of the fungal order Sordariales.</title>
        <authorList>
            <consortium name="Lawrence Berkeley National Laboratory"/>
            <person name="Hensen N."/>
            <person name="Bonometti L."/>
            <person name="Westerberg I."/>
            <person name="Brannstrom I.O."/>
            <person name="Guillou S."/>
            <person name="Cros-Aarteil S."/>
            <person name="Calhoun S."/>
            <person name="Haridas S."/>
            <person name="Kuo A."/>
            <person name="Mondo S."/>
            <person name="Pangilinan J."/>
            <person name="Riley R."/>
            <person name="Labutti K."/>
            <person name="Andreopoulos B."/>
            <person name="Lipzen A."/>
            <person name="Chen C."/>
            <person name="Yanf M."/>
            <person name="Daum C."/>
            <person name="Ng V."/>
            <person name="Clum A."/>
            <person name="Steindorff A."/>
            <person name="Ohm R."/>
            <person name="Martin F."/>
            <person name="Silar P."/>
            <person name="Natvig D."/>
            <person name="Lalanne C."/>
            <person name="Gautier V."/>
            <person name="Ament-Velasquez S.L."/>
            <person name="Kruys A."/>
            <person name="Hutchinson M.I."/>
            <person name="Powell A.J."/>
            <person name="Barry K."/>
            <person name="Miller A.N."/>
            <person name="Grigoriev I.V."/>
            <person name="Debuchy R."/>
            <person name="Gladieux P."/>
            <person name="Thoren M.H."/>
            <person name="Johannesson H."/>
        </authorList>
    </citation>
    <scope>NUCLEOTIDE SEQUENCE</scope>
    <source>
        <strain evidence="1">CBS 540.89</strain>
    </source>
</reference>